<gene>
    <name evidence="3" type="ORF">A3D34_01720</name>
</gene>
<dbReference type="EMBL" id="MHOQ01000034">
    <property type="protein sequence ID" value="OGZ65968.1"/>
    <property type="molecule type" value="Genomic_DNA"/>
</dbReference>
<comment type="caution">
    <text evidence="3">The sequence shown here is derived from an EMBL/GenBank/DDBJ whole genome shotgun (WGS) entry which is preliminary data.</text>
</comment>
<dbReference type="Pfam" id="PF00583">
    <property type="entry name" value="Acetyltransf_1"/>
    <property type="match status" value="1"/>
</dbReference>
<sequence>MSEEFRERIQSEKGPELDQQKKPKYTVEVVSGINEDIVKAICEIEEASFPEQIRSSPEDIKEVLENRDGIHLLVKDKEGKILGNILSLRQSQEYDNLLDHDADFTNDGNALYIESIAVKPKNRDLGVFNSLLKSLNKEAKKRNYKKITMHARVSTGLSKVLQSRYGAKFLRRIENWHDFGEPFDYLEIEISEDDIEK</sequence>
<dbReference type="AlphaFoldDB" id="A0A1G2HVU5"/>
<dbReference type="PROSITE" id="PS51186">
    <property type="entry name" value="GNAT"/>
    <property type="match status" value="1"/>
</dbReference>
<accession>A0A1G2HVU5</accession>
<organism evidence="3 4">
    <name type="scientific">Candidatus Staskawiczbacteria bacterium RIFCSPHIGHO2_02_FULL_33_16</name>
    <dbReference type="NCBI Taxonomy" id="1802204"/>
    <lineage>
        <taxon>Bacteria</taxon>
        <taxon>Candidatus Staskawicziibacteriota</taxon>
    </lineage>
</organism>
<evidence type="ECO:0000313" key="4">
    <source>
        <dbReference type="Proteomes" id="UP000179183"/>
    </source>
</evidence>
<dbReference type="CDD" id="cd04301">
    <property type="entry name" value="NAT_SF"/>
    <property type="match status" value="1"/>
</dbReference>
<feature type="compositionally biased region" description="Basic and acidic residues" evidence="1">
    <location>
        <begin position="1"/>
        <end position="21"/>
    </location>
</feature>
<name>A0A1G2HVU5_9BACT</name>
<reference evidence="3 4" key="1">
    <citation type="journal article" date="2016" name="Nat. Commun.">
        <title>Thousands of microbial genomes shed light on interconnected biogeochemical processes in an aquifer system.</title>
        <authorList>
            <person name="Anantharaman K."/>
            <person name="Brown C.T."/>
            <person name="Hug L.A."/>
            <person name="Sharon I."/>
            <person name="Castelle C.J."/>
            <person name="Probst A.J."/>
            <person name="Thomas B.C."/>
            <person name="Singh A."/>
            <person name="Wilkins M.J."/>
            <person name="Karaoz U."/>
            <person name="Brodie E.L."/>
            <person name="Williams K.H."/>
            <person name="Hubbard S.S."/>
            <person name="Banfield J.F."/>
        </authorList>
    </citation>
    <scope>NUCLEOTIDE SEQUENCE [LARGE SCALE GENOMIC DNA]</scope>
</reference>
<dbReference type="InterPro" id="IPR000182">
    <property type="entry name" value="GNAT_dom"/>
</dbReference>
<feature type="domain" description="N-acetyltransferase" evidence="2">
    <location>
        <begin position="28"/>
        <end position="191"/>
    </location>
</feature>
<dbReference type="Gene3D" id="3.40.630.30">
    <property type="match status" value="1"/>
</dbReference>
<dbReference type="SUPFAM" id="SSF55729">
    <property type="entry name" value="Acyl-CoA N-acyltransferases (Nat)"/>
    <property type="match status" value="1"/>
</dbReference>
<protein>
    <recommendedName>
        <fullName evidence="2">N-acetyltransferase domain-containing protein</fullName>
    </recommendedName>
</protein>
<dbReference type="InterPro" id="IPR016181">
    <property type="entry name" value="Acyl_CoA_acyltransferase"/>
</dbReference>
<dbReference type="Proteomes" id="UP000179183">
    <property type="component" value="Unassembled WGS sequence"/>
</dbReference>
<evidence type="ECO:0000313" key="3">
    <source>
        <dbReference type="EMBL" id="OGZ65968.1"/>
    </source>
</evidence>
<evidence type="ECO:0000259" key="2">
    <source>
        <dbReference type="PROSITE" id="PS51186"/>
    </source>
</evidence>
<dbReference type="GO" id="GO:0016747">
    <property type="term" value="F:acyltransferase activity, transferring groups other than amino-acyl groups"/>
    <property type="evidence" value="ECO:0007669"/>
    <property type="project" value="InterPro"/>
</dbReference>
<proteinExistence type="predicted"/>
<feature type="region of interest" description="Disordered" evidence="1">
    <location>
        <begin position="1"/>
        <end position="22"/>
    </location>
</feature>
<evidence type="ECO:0000256" key="1">
    <source>
        <dbReference type="SAM" id="MobiDB-lite"/>
    </source>
</evidence>